<sequence length="251" mass="28930">MSRIAEACYNEVDDYWRIVDVLHRRLNCVDWNEWRQAYKALVVLEFLLTHGPLDFSQEFVCDSQLIHQLATFQFVDHNGINWGENMQRKSDEILKLLGGSTLLKEARLKALKVKKEIYGFGFGPISSNMPIMEPSSANDNNYSVGGISCSSHEQDHDNTNIVERLHLWDSPNHNSTHESGYFLDDDEEEFDHHKERLNNGFVGGIFSKLTNTFNPLSSSSSSKDYGRLRSVSDVGRRESNKKYNRQSSLWY</sequence>
<evidence type="ECO:0000256" key="2">
    <source>
        <dbReference type="ARBA" id="ARBA00004555"/>
    </source>
</evidence>
<dbReference type="PROSITE" id="PS50942">
    <property type="entry name" value="ENTH"/>
    <property type="match status" value="1"/>
</dbReference>
<evidence type="ECO:0000313" key="8">
    <source>
        <dbReference type="Proteomes" id="UP000583929"/>
    </source>
</evidence>
<dbReference type="Pfam" id="PF01417">
    <property type="entry name" value="ENTH"/>
    <property type="match status" value="1"/>
</dbReference>
<evidence type="ECO:0000256" key="3">
    <source>
        <dbReference type="ARBA" id="ARBA00023034"/>
    </source>
</evidence>
<evidence type="ECO:0000259" key="6">
    <source>
        <dbReference type="PROSITE" id="PS50942"/>
    </source>
</evidence>
<name>A0A7J6DT96_CANSA</name>
<dbReference type="Gene3D" id="1.25.40.90">
    <property type="match status" value="1"/>
</dbReference>
<dbReference type="PANTHER" id="PTHR12276:SF95">
    <property type="entry name" value="ENTH_VHS FAMILY PROTEIN"/>
    <property type="match status" value="1"/>
</dbReference>
<dbReference type="GO" id="GO:0005543">
    <property type="term" value="F:phospholipid binding"/>
    <property type="evidence" value="ECO:0007669"/>
    <property type="project" value="TreeGrafter"/>
</dbReference>
<dbReference type="GO" id="GO:0005886">
    <property type="term" value="C:plasma membrane"/>
    <property type="evidence" value="ECO:0007669"/>
    <property type="project" value="TreeGrafter"/>
</dbReference>
<keyword evidence="8" id="KW-1185">Reference proteome</keyword>
<dbReference type="GO" id="GO:0030276">
    <property type="term" value="F:clathrin binding"/>
    <property type="evidence" value="ECO:0007669"/>
    <property type="project" value="TreeGrafter"/>
</dbReference>
<dbReference type="CDD" id="cd03571">
    <property type="entry name" value="ENTH"/>
    <property type="match status" value="1"/>
</dbReference>
<evidence type="ECO:0000313" key="7">
    <source>
        <dbReference type="EMBL" id="KAF4349328.1"/>
    </source>
</evidence>
<organism evidence="7 8">
    <name type="scientific">Cannabis sativa</name>
    <name type="common">Hemp</name>
    <name type="synonym">Marijuana</name>
    <dbReference type="NCBI Taxonomy" id="3483"/>
    <lineage>
        <taxon>Eukaryota</taxon>
        <taxon>Viridiplantae</taxon>
        <taxon>Streptophyta</taxon>
        <taxon>Embryophyta</taxon>
        <taxon>Tracheophyta</taxon>
        <taxon>Spermatophyta</taxon>
        <taxon>Magnoliopsida</taxon>
        <taxon>eudicotyledons</taxon>
        <taxon>Gunneridae</taxon>
        <taxon>Pentapetalae</taxon>
        <taxon>rosids</taxon>
        <taxon>fabids</taxon>
        <taxon>Rosales</taxon>
        <taxon>Cannabaceae</taxon>
        <taxon>Cannabis</taxon>
    </lineage>
</organism>
<keyword evidence="4" id="KW-0968">Cytoplasmic vesicle</keyword>
<evidence type="ECO:0000256" key="5">
    <source>
        <dbReference type="SAM" id="MobiDB-lite"/>
    </source>
</evidence>
<dbReference type="GO" id="GO:0006897">
    <property type="term" value="P:endocytosis"/>
    <property type="evidence" value="ECO:0007669"/>
    <property type="project" value="TreeGrafter"/>
</dbReference>
<dbReference type="EMBL" id="JAATIQ010000643">
    <property type="protein sequence ID" value="KAF4349328.1"/>
    <property type="molecule type" value="Genomic_DNA"/>
</dbReference>
<dbReference type="InterPro" id="IPR013809">
    <property type="entry name" value="ENTH"/>
</dbReference>
<proteinExistence type="predicted"/>
<dbReference type="SMART" id="SM00273">
    <property type="entry name" value="ENTH"/>
    <property type="match status" value="1"/>
</dbReference>
<dbReference type="GO" id="GO:0005768">
    <property type="term" value="C:endosome"/>
    <property type="evidence" value="ECO:0007669"/>
    <property type="project" value="TreeGrafter"/>
</dbReference>
<evidence type="ECO:0000256" key="1">
    <source>
        <dbReference type="ARBA" id="ARBA00004132"/>
    </source>
</evidence>
<feature type="region of interest" description="Disordered" evidence="5">
    <location>
        <begin position="216"/>
        <end position="251"/>
    </location>
</feature>
<gene>
    <name evidence="7" type="ORF">G4B88_003160</name>
</gene>
<comment type="subcellular location">
    <subcellularLocation>
        <location evidence="1">Cytoplasmic vesicle</location>
        <location evidence="1">Clathrin-coated vesicle</location>
    </subcellularLocation>
    <subcellularLocation>
        <location evidence="2">Golgi apparatus</location>
    </subcellularLocation>
</comment>
<keyword evidence="3" id="KW-0333">Golgi apparatus</keyword>
<evidence type="ECO:0000256" key="4">
    <source>
        <dbReference type="ARBA" id="ARBA00023329"/>
    </source>
</evidence>
<comment type="caution">
    <text evidence="7">The sequence shown here is derived from an EMBL/GenBank/DDBJ whole genome shotgun (WGS) entry which is preliminary data.</text>
</comment>
<dbReference type="Proteomes" id="UP000583929">
    <property type="component" value="Unassembled WGS sequence"/>
</dbReference>
<protein>
    <recommendedName>
        <fullName evidence="6">ENTH domain-containing protein</fullName>
    </recommendedName>
</protein>
<dbReference type="AlphaFoldDB" id="A0A7J6DT96"/>
<reference evidence="7 8" key="1">
    <citation type="journal article" date="2020" name="bioRxiv">
        <title>Sequence and annotation of 42 cannabis genomes reveals extensive copy number variation in cannabinoid synthesis and pathogen resistance genes.</title>
        <authorList>
            <person name="Mckernan K.J."/>
            <person name="Helbert Y."/>
            <person name="Kane L.T."/>
            <person name="Ebling H."/>
            <person name="Zhang L."/>
            <person name="Liu B."/>
            <person name="Eaton Z."/>
            <person name="Mclaughlin S."/>
            <person name="Kingan S."/>
            <person name="Baybayan P."/>
            <person name="Concepcion G."/>
            <person name="Jordan M."/>
            <person name="Riva A."/>
            <person name="Barbazuk W."/>
            <person name="Harkins T."/>
        </authorList>
    </citation>
    <scope>NUCLEOTIDE SEQUENCE [LARGE SCALE GENOMIC DNA]</scope>
    <source>
        <strain evidence="8">cv. Jamaican Lion 4</strain>
        <tissue evidence="7">Leaf</tissue>
    </source>
</reference>
<dbReference type="GO" id="GO:0030125">
    <property type="term" value="C:clathrin vesicle coat"/>
    <property type="evidence" value="ECO:0007669"/>
    <property type="project" value="TreeGrafter"/>
</dbReference>
<accession>A0A7J6DT96</accession>
<dbReference type="GO" id="GO:0005794">
    <property type="term" value="C:Golgi apparatus"/>
    <property type="evidence" value="ECO:0007669"/>
    <property type="project" value="UniProtKB-SubCell"/>
</dbReference>
<dbReference type="InterPro" id="IPR008942">
    <property type="entry name" value="ENTH_VHS"/>
</dbReference>
<dbReference type="PANTHER" id="PTHR12276">
    <property type="entry name" value="EPSIN/ENT-RELATED"/>
    <property type="match status" value="1"/>
</dbReference>
<dbReference type="SUPFAM" id="SSF48464">
    <property type="entry name" value="ENTH/VHS domain"/>
    <property type="match status" value="1"/>
</dbReference>
<feature type="domain" description="ENTH" evidence="6">
    <location>
        <begin position="1"/>
        <end position="107"/>
    </location>
</feature>